<feature type="transmembrane region" description="Helical" evidence="1">
    <location>
        <begin position="6"/>
        <end position="29"/>
    </location>
</feature>
<proteinExistence type="predicted"/>
<keyword evidence="1" id="KW-0472">Membrane</keyword>
<accession>A0A380G724</accession>
<gene>
    <name evidence="2" type="ORF">NCTC11048_02012</name>
</gene>
<organism evidence="2 3">
    <name type="scientific">Staphylococcus intermedius NCTC 11048</name>
    <dbReference type="NCBI Taxonomy" id="1141106"/>
    <lineage>
        <taxon>Bacteria</taxon>
        <taxon>Bacillati</taxon>
        <taxon>Bacillota</taxon>
        <taxon>Bacilli</taxon>
        <taxon>Bacillales</taxon>
        <taxon>Staphylococcaceae</taxon>
        <taxon>Staphylococcus</taxon>
        <taxon>Staphylococcus intermedius group</taxon>
    </lineage>
</organism>
<reference evidence="2 3" key="1">
    <citation type="submission" date="2018-06" db="EMBL/GenBank/DDBJ databases">
        <authorList>
            <consortium name="Pathogen Informatics"/>
            <person name="Doyle S."/>
        </authorList>
    </citation>
    <scope>NUCLEOTIDE SEQUENCE [LARGE SCALE GENOMIC DNA]</scope>
    <source>
        <strain evidence="3">NCTC 11048</strain>
    </source>
</reference>
<dbReference type="Proteomes" id="UP000255549">
    <property type="component" value="Unassembled WGS sequence"/>
</dbReference>
<keyword evidence="3" id="KW-1185">Reference proteome</keyword>
<evidence type="ECO:0000313" key="3">
    <source>
        <dbReference type="Proteomes" id="UP000255549"/>
    </source>
</evidence>
<dbReference type="EMBL" id="UHDP01000003">
    <property type="protein sequence ID" value="SUM46944.1"/>
    <property type="molecule type" value="Genomic_DNA"/>
</dbReference>
<keyword evidence="1" id="KW-0812">Transmembrane</keyword>
<dbReference type="AlphaFoldDB" id="A0A380G724"/>
<sequence length="54" mass="6264">MKLKKSIASIFLYSIQPLFLTALISLMSYKSTNGLRLKTFLCPNPFDIFVREYT</sequence>
<evidence type="ECO:0000256" key="1">
    <source>
        <dbReference type="SAM" id="Phobius"/>
    </source>
</evidence>
<name>A0A380G724_STAIN</name>
<protein>
    <submittedName>
        <fullName evidence="2">Uncharacterized protein</fullName>
    </submittedName>
</protein>
<keyword evidence="1" id="KW-1133">Transmembrane helix</keyword>
<evidence type="ECO:0000313" key="2">
    <source>
        <dbReference type="EMBL" id="SUM46944.1"/>
    </source>
</evidence>